<evidence type="ECO:0000256" key="1">
    <source>
        <dbReference type="ARBA" id="ARBA00003314"/>
    </source>
</evidence>
<evidence type="ECO:0000256" key="7">
    <source>
        <dbReference type="HAMAP-Rule" id="MF_01228"/>
    </source>
</evidence>
<dbReference type="Gene3D" id="1.10.730.10">
    <property type="entry name" value="Isoleucyl-tRNA Synthetase, Domain 1"/>
    <property type="match status" value="1"/>
</dbReference>
<dbReference type="GO" id="GO:0005737">
    <property type="term" value="C:cytoplasm"/>
    <property type="evidence" value="ECO:0007669"/>
    <property type="project" value="UniProtKB-SubCell"/>
</dbReference>
<name>A0A2H0LVZ6_9BACT</name>
<keyword evidence="4 7" id="KW-0067">ATP-binding</keyword>
<keyword evidence="7" id="KW-0862">Zinc</keyword>
<keyword evidence="6 7" id="KW-0030">Aminoacyl-tRNA synthetase</keyword>
<feature type="binding site" evidence="7">
    <location>
        <position position="129"/>
    </location>
    <ligand>
        <name>Zn(2+)</name>
        <dbReference type="ChEBI" id="CHEBI:29105"/>
    </ligand>
</feature>
<keyword evidence="7" id="KW-0963">Cytoplasm</keyword>
<evidence type="ECO:0000256" key="6">
    <source>
        <dbReference type="ARBA" id="ARBA00023146"/>
    </source>
</evidence>
<dbReference type="NCBIfam" id="TIGR00398">
    <property type="entry name" value="metG"/>
    <property type="match status" value="1"/>
</dbReference>
<dbReference type="InterPro" id="IPR015413">
    <property type="entry name" value="Methionyl/Leucyl_tRNA_Synth"/>
</dbReference>
<comment type="cofactor">
    <cofactor evidence="7">
        <name>Zn(2+)</name>
        <dbReference type="ChEBI" id="CHEBI:29105"/>
    </cofactor>
    <text evidence="7">Binds 1 zinc ion per subunit.</text>
</comment>
<dbReference type="Gene3D" id="2.170.220.10">
    <property type="match status" value="1"/>
</dbReference>
<dbReference type="Pfam" id="PF09334">
    <property type="entry name" value="tRNA-synt_1g"/>
    <property type="match status" value="2"/>
</dbReference>
<feature type="short sequence motif" description="'HIGH' region" evidence="7">
    <location>
        <begin position="11"/>
        <end position="21"/>
    </location>
</feature>
<dbReference type="InterPro" id="IPR041872">
    <property type="entry name" value="Anticodon_Met"/>
</dbReference>
<comment type="similarity">
    <text evidence="7">Belongs to the class-I aminoacyl-tRNA synthetase family. MetG type 2A subfamily.</text>
</comment>
<dbReference type="EC" id="6.1.1.10" evidence="7"/>
<keyword evidence="3 7" id="KW-0547">Nucleotide-binding</keyword>
<feature type="binding site" evidence="7">
    <location>
        <position position="126"/>
    </location>
    <ligand>
        <name>Zn(2+)</name>
        <dbReference type="ChEBI" id="CHEBI:29105"/>
    </ligand>
</feature>
<comment type="subcellular location">
    <subcellularLocation>
        <location evidence="7">Cytoplasm</location>
    </subcellularLocation>
</comment>
<feature type="domain" description="Methionyl/Leucyl tRNA synthetase" evidence="8">
    <location>
        <begin position="5"/>
        <end position="148"/>
    </location>
</feature>
<comment type="caution">
    <text evidence="7">Lacks conserved residue(s) required for the propagation of feature annotation.</text>
</comment>
<keyword evidence="2 7" id="KW-0436">Ligase</keyword>
<dbReference type="GO" id="GO:0006431">
    <property type="term" value="P:methionyl-tRNA aminoacylation"/>
    <property type="evidence" value="ECO:0007669"/>
    <property type="project" value="UniProtKB-UniRule"/>
</dbReference>
<dbReference type="PANTHER" id="PTHR43326:SF1">
    <property type="entry name" value="METHIONINE--TRNA LIGASE, MITOCHONDRIAL"/>
    <property type="match status" value="1"/>
</dbReference>
<dbReference type="FunFam" id="2.170.220.10:FF:000002">
    <property type="entry name" value="Methionine--tRNA ligase"/>
    <property type="match status" value="1"/>
</dbReference>
<feature type="domain" description="Methionyl/Leucyl tRNA synthetase" evidence="8">
    <location>
        <begin position="155"/>
        <end position="362"/>
    </location>
</feature>
<dbReference type="GO" id="GO:0046872">
    <property type="term" value="F:metal ion binding"/>
    <property type="evidence" value="ECO:0007669"/>
    <property type="project" value="UniProtKB-KW"/>
</dbReference>
<dbReference type="CDD" id="cd00814">
    <property type="entry name" value="MetRS_core"/>
    <property type="match status" value="1"/>
</dbReference>
<dbReference type="AlphaFoldDB" id="A0A2H0LVZ6"/>
<keyword evidence="5 7" id="KW-0648">Protein biosynthesis</keyword>
<proteinExistence type="inferred from homology"/>
<sequence>MAKFYLTTPLYYVNAPPHIGHSYTNIAADSLARYKRAKGFEVLFLTGTDEHGQKVERSAADSGLTPLEFADNTVGKFRELWERIDVSYDDFIRTTELRHINTVQKVLDILYKKGDIYQAKYEGWYCTPCETFWTDVDEYEALCPDCRRALEKISETNFFFKLSKYQDWLIGYFKANPDFVLPHFRYNEAFSFITQNKLQDLCISRPKSRLSWGIETPFSKDHITYVWFDALVNYISAVGFTGDKAKFSKFWPADIHFIGKDILRQHAVYWPIMLKALDIDLPRSIVAHGWWLVGEGEKMSKSLGNIVDPNEMVNEFGLDAYRYFLLRDVPFGLDGNFSRDLIIKRYNSDLANDLGNLIYRTLTMVEKYYSGKIPVSLNLEFNSVIRNKIRGLSGALDKFMDKCQFSSALEEIWGLINMANKHVEETKPWNLSKENKKEELADFIALLVEVIKKVSAEISYFMPRASAKINEQFLEDKVIKGKPLFPRIDKTKI</sequence>
<dbReference type="InterPro" id="IPR014758">
    <property type="entry name" value="Met-tRNA_synth"/>
</dbReference>
<dbReference type="PRINTS" id="PR01041">
    <property type="entry name" value="TRNASYNTHMET"/>
</dbReference>
<protein>
    <recommendedName>
        <fullName evidence="7">Methionine--tRNA ligase</fullName>
        <ecNumber evidence="7">6.1.1.10</ecNumber>
    </recommendedName>
    <alternativeName>
        <fullName evidence="7">Methionyl-tRNA synthetase</fullName>
        <shortName evidence="7">MetRS</shortName>
    </alternativeName>
</protein>
<feature type="binding site" evidence="7">
    <location>
        <position position="143"/>
    </location>
    <ligand>
        <name>Zn(2+)</name>
        <dbReference type="ChEBI" id="CHEBI:29105"/>
    </ligand>
</feature>
<reference evidence="9 10" key="1">
    <citation type="submission" date="2017-09" db="EMBL/GenBank/DDBJ databases">
        <title>Depth-based differentiation of microbial function through sediment-hosted aquifers and enrichment of novel symbionts in the deep terrestrial subsurface.</title>
        <authorList>
            <person name="Probst A.J."/>
            <person name="Ladd B."/>
            <person name="Jarett J.K."/>
            <person name="Geller-Mcgrath D.E."/>
            <person name="Sieber C.M."/>
            <person name="Emerson J.B."/>
            <person name="Anantharaman K."/>
            <person name="Thomas B.C."/>
            <person name="Malmstrom R."/>
            <person name="Stieglmeier M."/>
            <person name="Klingl A."/>
            <person name="Woyke T."/>
            <person name="Ryan C.M."/>
            <person name="Banfield J.F."/>
        </authorList>
    </citation>
    <scope>NUCLEOTIDE SEQUENCE [LARGE SCALE GENOMIC DNA]</scope>
    <source>
        <strain evidence="9">CG11_big_fil_rev_8_21_14_0_20_42_13</strain>
    </source>
</reference>
<gene>
    <name evidence="7" type="primary">metG</name>
    <name evidence="9" type="ORF">COV72_07615</name>
</gene>
<dbReference type="GO" id="GO:0005524">
    <property type="term" value="F:ATP binding"/>
    <property type="evidence" value="ECO:0007669"/>
    <property type="project" value="UniProtKB-UniRule"/>
</dbReference>
<comment type="caution">
    <text evidence="9">The sequence shown here is derived from an EMBL/GenBank/DDBJ whole genome shotgun (WGS) entry which is preliminary data.</text>
</comment>
<evidence type="ECO:0000256" key="4">
    <source>
        <dbReference type="ARBA" id="ARBA00022840"/>
    </source>
</evidence>
<dbReference type="InterPro" id="IPR014729">
    <property type="entry name" value="Rossmann-like_a/b/a_fold"/>
</dbReference>
<keyword evidence="7" id="KW-0479">Metal-binding</keyword>
<dbReference type="GO" id="GO:0004825">
    <property type="term" value="F:methionine-tRNA ligase activity"/>
    <property type="evidence" value="ECO:0007669"/>
    <property type="project" value="UniProtKB-UniRule"/>
</dbReference>
<comment type="catalytic activity">
    <reaction evidence="7">
        <text>tRNA(Met) + L-methionine + ATP = L-methionyl-tRNA(Met) + AMP + diphosphate</text>
        <dbReference type="Rhea" id="RHEA:13481"/>
        <dbReference type="Rhea" id="RHEA-COMP:9667"/>
        <dbReference type="Rhea" id="RHEA-COMP:9698"/>
        <dbReference type="ChEBI" id="CHEBI:30616"/>
        <dbReference type="ChEBI" id="CHEBI:33019"/>
        <dbReference type="ChEBI" id="CHEBI:57844"/>
        <dbReference type="ChEBI" id="CHEBI:78442"/>
        <dbReference type="ChEBI" id="CHEBI:78530"/>
        <dbReference type="ChEBI" id="CHEBI:456215"/>
        <dbReference type="EC" id="6.1.1.10"/>
    </reaction>
</comment>
<dbReference type="SUPFAM" id="SSF47323">
    <property type="entry name" value="Anticodon-binding domain of a subclass of class I aminoacyl-tRNA synthetases"/>
    <property type="match status" value="1"/>
</dbReference>
<dbReference type="HAMAP" id="MF_01228">
    <property type="entry name" value="Met_tRNA_synth_type2"/>
    <property type="match status" value="1"/>
</dbReference>
<accession>A0A2H0LVZ6</accession>
<evidence type="ECO:0000259" key="8">
    <source>
        <dbReference type="Pfam" id="PF09334"/>
    </source>
</evidence>
<dbReference type="NCBIfam" id="NF008900">
    <property type="entry name" value="PRK12267.1"/>
    <property type="match status" value="1"/>
</dbReference>
<evidence type="ECO:0000313" key="10">
    <source>
        <dbReference type="Proteomes" id="UP000229641"/>
    </source>
</evidence>
<evidence type="ECO:0000256" key="3">
    <source>
        <dbReference type="ARBA" id="ARBA00022741"/>
    </source>
</evidence>
<dbReference type="InterPro" id="IPR009080">
    <property type="entry name" value="tRNAsynth_Ia_anticodon-bd"/>
</dbReference>
<feature type="short sequence motif" description="'KMSKS' region" evidence="7">
    <location>
        <begin position="298"/>
        <end position="302"/>
    </location>
</feature>
<evidence type="ECO:0000313" key="9">
    <source>
        <dbReference type="EMBL" id="PIQ88593.1"/>
    </source>
</evidence>
<dbReference type="InterPro" id="IPR033911">
    <property type="entry name" value="MetRS_core"/>
</dbReference>
<dbReference type="Proteomes" id="UP000229641">
    <property type="component" value="Unassembled WGS sequence"/>
</dbReference>
<dbReference type="SUPFAM" id="SSF52374">
    <property type="entry name" value="Nucleotidylyl transferase"/>
    <property type="match status" value="1"/>
</dbReference>
<dbReference type="PANTHER" id="PTHR43326">
    <property type="entry name" value="METHIONYL-TRNA SYNTHETASE"/>
    <property type="match status" value="1"/>
</dbReference>
<evidence type="ECO:0000256" key="5">
    <source>
        <dbReference type="ARBA" id="ARBA00022917"/>
    </source>
</evidence>
<dbReference type="InterPro" id="IPR023457">
    <property type="entry name" value="Met-tRNA_synth_2"/>
</dbReference>
<comment type="subunit">
    <text evidence="7">Monomer.</text>
</comment>
<evidence type="ECO:0000256" key="2">
    <source>
        <dbReference type="ARBA" id="ARBA00022598"/>
    </source>
</evidence>
<feature type="binding site" evidence="7">
    <location>
        <position position="146"/>
    </location>
    <ligand>
        <name>Zn(2+)</name>
        <dbReference type="ChEBI" id="CHEBI:29105"/>
    </ligand>
</feature>
<comment type="function">
    <text evidence="1 7">Is required not only for elongation of protein synthesis but also for the initiation of all mRNA translation through initiator tRNA(fMet) aminoacylation.</text>
</comment>
<dbReference type="CDD" id="cd07957">
    <property type="entry name" value="Anticodon_Ia_Met"/>
    <property type="match status" value="1"/>
</dbReference>
<dbReference type="EMBL" id="PCWA01000096">
    <property type="protein sequence ID" value="PIQ88593.1"/>
    <property type="molecule type" value="Genomic_DNA"/>
</dbReference>
<dbReference type="Gene3D" id="3.40.50.620">
    <property type="entry name" value="HUPs"/>
    <property type="match status" value="1"/>
</dbReference>
<organism evidence="9 10">
    <name type="scientific">Candidatus Ghiorseimicrobium undicola</name>
    <dbReference type="NCBI Taxonomy" id="1974746"/>
    <lineage>
        <taxon>Bacteria</taxon>
        <taxon>Pseudomonadati</taxon>
        <taxon>Candidatus Omnitrophota</taxon>
        <taxon>Candidatus Ghiorseimicrobium</taxon>
    </lineage>
</organism>